<name>A0ABM8LSI4_9BURK</name>
<dbReference type="InterPro" id="IPR013216">
    <property type="entry name" value="Methyltransf_11"/>
</dbReference>
<dbReference type="Pfam" id="PF08241">
    <property type="entry name" value="Methyltransf_11"/>
    <property type="match status" value="1"/>
</dbReference>
<dbReference type="GeneID" id="55563601"/>
<evidence type="ECO:0000313" key="2">
    <source>
        <dbReference type="EMBL" id="CAB3945691.1"/>
    </source>
</evidence>
<protein>
    <submittedName>
        <fullName evidence="2">Ubiquinone biosynthesis O-methyltransferase, mitochondrial</fullName>
        <ecNumber evidence="2">2.1.1.222</ecNumber>
    </submittedName>
</protein>
<comment type="caution">
    <text evidence="2">The sequence shown here is derived from an EMBL/GenBank/DDBJ whole genome shotgun (WGS) entry which is preliminary data.</text>
</comment>
<reference evidence="2 3" key="1">
    <citation type="submission" date="2020-04" db="EMBL/GenBank/DDBJ databases">
        <authorList>
            <person name="De Canck E."/>
        </authorList>
    </citation>
    <scope>NUCLEOTIDE SEQUENCE [LARGE SCALE GENOMIC DNA]</scope>
    <source>
        <strain evidence="2 3">LMG 7053</strain>
    </source>
</reference>
<keyword evidence="2" id="KW-0808">Transferase</keyword>
<keyword evidence="2" id="KW-0489">Methyltransferase</keyword>
<dbReference type="PANTHER" id="PTHR43464">
    <property type="entry name" value="METHYLTRANSFERASE"/>
    <property type="match status" value="1"/>
</dbReference>
<keyword evidence="2" id="KW-0830">Ubiquinone</keyword>
<keyword evidence="3" id="KW-1185">Reference proteome</keyword>
<dbReference type="GO" id="GO:0102208">
    <property type="term" value="F:2-polyprenyl-6-hydroxyphenol methylase activity"/>
    <property type="evidence" value="ECO:0007669"/>
    <property type="project" value="UniProtKB-EC"/>
</dbReference>
<dbReference type="EC" id="2.1.1.222" evidence="2"/>
<organism evidence="2 3">
    <name type="scientific">Achromobacter ruhlandii</name>
    <dbReference type="NCBI Taxonomy" id="72557"/>
    <lineage>
        <taxon>Bacteria</taxon>
        <taxon>Pseudomonadati</taxon>
        <taxon>Pseudomonadota</taxon>
        <taxon>Betaproteobacteria</taxon>
        <taxon>Burkholderiales</taxon>
        <taxon>Alcaligenaceae</taxon>
        <taxon>Achromobacter</taxon>
    </lineage>
</organism>
<dbReference type="Gene3D" id="3.40.50.150">
    <property type="entry name" value="Vaccinia Virus protein VP39"/>
    <property type="match status" value="1"/>
</dbReference>
<dbReference type="InterPro" id="IPR029063">
    <property type="entry name" value="SAM-dependent_MTases_sf"/>
</dbReference>
<dbReference type="Proteomes" id="UP000494161">
    <property type="component" value="Unassembled WGS sequence"/>
</dbReference>
<dbReference type="CDD" id="cd02440">
    <property type="entry name" value="AdoMet_MTases"/>
    <property type="match status" value="1"/>
</dbReference>
<feature type="domain" description="Methyltransferase type 11" evidence="1">
    <location>
        <begin position="37"/>
        <end position="131"/>
    </location>
</feature>
<sequence>MEFTGERFIPTLPGDIRLEHLHRYEWCTPYVQGKRILDIASGEGYGSYALSRNAATVTGVDISAEAVAHAQAKYTDRTNLTFIEGSAANIPLPDVSVDVVVSFETIEHHDQHEEMMAEIRRVLVPGGLLIMSSPNKKIYSDLAGGDHNHFHIKELYFSELDDLIRRHFSNVRYYGQRVTATSLMQPLEESVADSVLPYTESSEGIRRQPPSAIEPMYYLAIASNTSLPETESTSAFFSERDNAFYDKQREVLELSTEIRRMSEYIAEISSVLRNRDEDLAFVNQQLVANQQALAGAEACRQALAESQATLCARTMRKLRSLFGKS</sequence>
<accession>A0ABM8LSI4</accession>
<evidence type="ECO:0000313" key="3">
    <source>
        <dbReference type="Proteomes" id="UP000494161"/>
    </source>
</evidence>
<dbReference type="GO" id="GO:0032259">
    <property type="term" value="P:methylation"/>
    <property type="evidence" value="ECO:0007669"/>
    <property type="project" value="UniProtKB-KW"/>
</dbReference>
<dbReference type="EMBL" id="CADILJ010000012">
    <property type="protein sequence ID" value="CAB3945691.1"/>
    <property type="molecule type" value="Genomic_DNA"/>
</dbReference>
<dbReference type="SUPFAM" id="SSF53335">
    <property type="entry name" value="S-adenosyl-L-methionine-dependent methyltransferases"/>
    <property type="match status" value="1"/>
</dbReference>
<gene>
    <name evidence="2" type="primary">COQ3_2</name>
    <name evidence="2" type="ORF">LMG7053_01949</name>
</gene>
<dbReference type="PANTHER" id="PTHR43464:SF83">
    <property type="entry name" value="MALONYL-[ACYL-CARRIER PROTEIN] O-METHYLTRANSFERASE"/>
    <property type="match status" value="1"/>
</dbReference>
<proteinExistence type="predicted"/>
<dbReference type="RefSeq" id="WP_080977529.1">
    <property type="nucleotide sequence ID" value="NZ_CADIKY010000003.1"/>
</dbReference>
<evidence type="ECO:0000259" key="1">
    <source>
        <dbReference type="Pfam" id="PF08241"/>
    </source>
</evidence>